<feature type="region of interest" description="Disordered" evidence="11">
    <location>
        <begin position="91"/>
        <end position="113"/>
    </location>
</feature>
<evidence type="ECO:0000313" key="14">
    <source>
        <dbReference type="EMBL" id="CAG7720677.1"/>
    </source>
</evidence>
<comment type="caution">
    <text evidence="14">The sequence shown here is derived from an EMBL/GenBank/DDBJ whole genome shotgun (WGS) entry which is preliminary data.</text>
</comment>
<dbReference type="PROSITE" id="PS50262">
    <property type="entry name" value="G_PROTEIN_RECEP_F1_2"/>
    <property type="match status" value="1"/>
</dbReference>
<dbReference type="EMBL" id="CAJVCH010072655">
    <property type="protein sequence ID" value="CAG7720677.1"/>
    <property type="molecule type" value="Genomic_DNA"/>
</dbReference>
<keyword evidence="10" id="KW-0807">Transducer</keyword>
<dbReference type="InterPro" id="IPR017452">
    <property type="entry name" value="GPCR_Rhodpsn_7TM"/>
</dbReference>
<evidence type="ECO:0000256" key="1">
    <source>
        <dbReference type="ARBA" id="ARBA00004651"/>
    </source>
</evidence>
<dbReference type="AlphaFoldDB" id="A0A8J2NW73"/>
<dbReference type="Pfam" id="PF00001">
    <property type="entry name" value="7tm_1"/>
    <property type="match status" value="1"/>
</dbReference>
<reference evidence="14" key="1">
    <citation type="submission" date="2021-06" db="EMBL/GenBank/DDBJ databases">
        <authorList>
            <person name="Hodson N. C."/>
            <person name="Mongue J. A."/>
            <person name="Jaron S. K."/>
        </authorList>
    </citation>
    <scope>NUCLEOTIDE SEQUENCE</scope>
</reference>
<dbReference type="PANTHER" id="PTHR24248">
    <property type="entry name" value="ADRENERGIC RECEPTOR-RELATED G-PROTEIN COUPLED RECEPTOR"/>
    <property type="match status" value="1"/>
</dbReference>
<feature type="compositionally biased region" description="Basic residues" evidence="11">
    <location>
        <begin position="141"/>
        <end position="151"/>
    </location>
</feature>
<keyword evidence="5 12" id="KW-1133">Transmembrane helix</keyword>
<dbReference type="Proteomes" id="UP000708208">
    <property type="component" value="Unassembled WGS sequence"/>
</dbReference>
<proteinExistence type="inferred from homology"/>
<keyword evidence="8" id="KW-1015">Disulfide bond</keyword>
<feature type="region of interest" description="Disordered" evidence="11">
    <location>
        <begin position="126"/>
        <end position="154"/>
    </location>
</feature>
<keyword evidence="7 12" id="KW-0472">Membrane</keyword>
<feature type="transmembrane region" description="Helical" evidence="12">
    <location>
        <begin position="394"/>
        <end position="413"/>
    </location>
</feature>
<evidence type="ECO:0000313" key="15">
    <source>
        <dbReference type="Proteomes" id="UP000708208"/>
    </source>
</evidence>
<evidence type="ECO:0000256" key="10">
    <source>
        <dbReference type="ARBA" id="ARBA00023224"/>
    </source>
</evidence>
<keyword evidence="15" id="KW-1185">Reference proteome</keyword>
<feature type="transmembrane region" description="Helical" evidence="12">
    <location>
        <begin position="357"/>
        <end position="382"/>
    </location>
</feature>
<keyword evidence="4 12" id="KW-0812">Transmembrane</keyword>
<dbReference type="GO" id="GO:0043410">
    <property type="term" value="P:positive regulation of MAPK cascade"/>
    <property type="evidence" value="ECO:0007669"/>
    <property type="project" value="TreeGrafter"/>
</dbReference>
<dbReference type="SUPFAM" id="SSF81321">
    <property type="entry name" value="Family A G protein-coupled receptor-like"/>
    <property type="match status" value="1"/>
</dbReference>
<dbReference type="PANTHER" id="PTHR24248:SF199">
    <property type="entry name" value="IP13425P-RELATED"/>
    <property type="match status" value="1"/>
</dbReference>
<organism evidence="14 15">
    <name type="scientific">Allacma fusca</name>
    <dbReference type="NCBI Taxonomy" id="39272"/>
    <lineage>
        <taxon>Eukaryota</taxon>
        <taxon>Metazoa</taxon>
        <taxon>Ecdysozoa</taxon>
        <taxon>Arthropoda</taxon>
        <taxon>Hexapoda</taxon>
        <taxon>Collembola</taxon>
        <taxon>Symphypleona</taxon>
        <taxon>Sminthuridae</taxon>
        <taxon>Allacma</taxon>
    </lineage>
</organism>
<keyword evidence="9" id="KW-0675">Receptor</keyword>
<gene>
    <name evidence="14" type="ORF">AFUS01_LOCUS9943</name>
</gene>
<evidence type="ECO:0000256" key="7">
    <source>
        <dbReference type="ARBA" id="ARBA00023136"/>
    </source>
</evidence>
<comment type="similarity">
    <text evidence="2">Belongs to the G-protein coupled receptor 1 family.</text>
</comment>
<sequence>MEMTCEYNENTGYVVYSALGSFFLPLLVMLYVYARIACVISQRHKTIEKLHQNAQKIRATHPKIFIEKCCEDHEGGREETATRVLDSLDEHKIERSSSSSASHTIGTPNSPAERDISLWSRLHCTSSKGTGDSTKSERGCKQKHSEKRKGMVRSNTVVREHCRHEGGRIRTGSRLCHHSISTLSPQRSIHRAKSTTSTAVISFSDGDLSVGTNMRNESSRVWTIEGAEHPSVQSHKLNGRVRGCSGEASSCDNGRIIESSMTEIHSRIYPTQTHHASTLQPHYIHQSGHYSGSSGGNSLQIHSIPVQRRSMKSNVSLHVSTGSSDQNQNSAAVVTSREFTSGRMASFKRETKTAQTLAAVVGGFIICWLPFFVAYVIGPFVPEEDKIPVPLMDALIWLGWGNSAINPFIYAFYSPDFRSAFWRLTFHKFEGLLRARHDGDRNSPRRYDDTITGVRTSN</sequence>
<name>A0A8J2NW73_9HEXA</name>
<feature type="domain" description="G-protein coupled receptors family 1 profile" evidence="13">
    <location>
        <begin position="1"/>
        <end position="410"/>
    </location>
</feature>
<dbReference type="GO" id="GO:0071880">
    <property type="term" value="P:adenylate cyclase-activating adrenergic receptor signaling pathway"/>
    <property type="evidence" value="ECO:0007669"/>
    <property type="project" value="TreeGrafter"/>
</dbReference>
<keyword evidence="6" id="KW-0297">G-protein coupled receptor</keyword>
<evidence type="ECO:0000256" key="5">
    <source>
        <dbReference type="ARBA" id="ARBA00022989"/>
    </source>
</evidence>
<dbReference type="GO" id="GO:0004993">
    <property type="term" value="F:G protein-coupled serotonin receptor activity"/>
    <property type="evidence" value="ECO:0007669"/>
    <property type="project" value="UniProtKB-ARBA"/>
</dbReference>
<accession>A0A8J2NW73</accession>
<evidence type="ECO:0000256" key="6">
    <source>
        <dbReference type="ARBA" id="ARBA00023040"/>
    </source>
</evidence>
<evidence type="ECO:0000256" key="8">
    <source>
        <dbReference type="ARBA" id="ARBA00023157"/>
    </source>
</evidence>
<dbReference type="GO" id="GO:0005886">
    <property type="term" value="C:plasma membrane"/>
    <property type="evidence" value="ECO:0007669"/>
    <property type="project" value="UniProtKB-SubCell"/>
</dbReference>
<dbReference type="InterPro" id="IPR000276">
    <property type="entry name" value="GPCR_Rhodpsn"/>
</dbReference>
<evidence type="ECO:0000256" key="12">
    <source>
        <dbReference type="SAM" id="Phobius"/>
    </source>
</evidence>
<feature type="transmembrane region" description="Helical" evidence="12">
    <location>
        <begin position="13"/>
        <end position="34"/>
    </location>
</feature>
<protein>
    <recommendedName>
        <fullName evidence="13">G-protein coupled receptors family 1 profile domain-containing protein</fullName>
    </recommendedName>
</protein>
<keyword evidence="3" id="KW-1003">Cell membrane</keyword>
<comment type="subcellular location">
    <subcellularLocation>
        <location evidence="1">Cell membrane</location>
        <topology evidence="1">Multi-pass membrane protein</topology>
    </subcellularLocation>
</comment>
<evidence type="ECO:0000256" key="11">
    <source>
        <dbReference type="SAM" id="MobiDB-lite"/>
    </source>
</evidence>
<dbReference type="OrthoDB" id="5977853at2759"/>
<evidence type="ECO:0000256" key="9">
    <source>
        <dbReference type="ARBA" id="ARBA00023170"/>
    </source>
</evidence>
<evidence type="ECO:0000256" key="4">
    <source>
        <dbReference type="ARBA" id="ARBA00022692"/>
    </source>
</evidence>
<evidence type="ECO:0000256" key="2">
    <source>
        <dbReference type="ARBA" id="ARBA00010663"/>
    </source>
</evidence>
<evidence type="ECO:0000256" key="3">
    <source>
        <dbReference type="ARBA" id="ARBA00022475"/>
    </source>
</evidence>
<evidence type="ECO:0000259" key="13">
    <source>
        <dbReference type="PROSITE" id="PS50262"/>
    </source>
</evidence>